<dbReference type="RefSeq" id="WP_141820200.1">
    <property type="nucleotide sequence ID" value="NZ_BAAAQC010000016.1"/>
</dbReference>
<sequence>MSRPNVVPGDPSHVSVDAGRLWTGGLATACVAALTAWVGVLLAQGVLDVSLAKTAVVLGVSDSLGLNYAVTAFLAALAATGLAHLLSVTTPRPRSFFSWIVGLVTAAAMILPFTRDGATASRVAASIINLVIGVCIGSLLTAVLSRTVVDPERSWQRR</sequence>
<feature type="transmembrane region" description="Helical" evidence="1">
    <location>
        <begin position="126"/>
        <end position="149"/>
    </location>
</feature>
<dbReference type="Proteomes" id="UP000320085">
    <property type="component" value="Unassembled WGS sequence"/>
</dbReference>
<evidence type="ECO:0000313" key="2">
    <source>
        <dbReference type="EMBL" id="TQN47743.1"/>
    </source>
</evidence>
<feature type="transmembrane region" description="Helical" evidence="1">
    <location>
        <begin position="66"/>
        <end position="89"/>
    </location>
</feature>
<keyword evidence="1" id="KW-0472">Membrane</keyword>
<dbReference type="EMBL" id="VFQF01000001">
    <property type="protein sequence ID" value="TQN47743.1"/>
    <property type="molecule type" value="Genomic_DNA"/>
</dbReference>
<reference evidence="2 3" key="1">
    <citation type="submission" date="2019-06" db="EMBL/GenBank/DDBJ databases">
        <title>Sequencing the genomes of 1000 actinobacteria strains.</title>
        <authorList>
            <person name="Klenk H.-P."/>
        </authorList>
    </citation>
    <scope>NUCLEOTIDE SEQUENCE [LARGE SCALE GENOMIC DNA]</scope>
    <source>
        <strain evidence="2 3">DSM 21776</strain>
    </source>
</reference>
<accession>A0A543PUJ8</accession>
<dbReference type="Pfam" id="PF19545">
    <property type="entry name" value="DUF6069"/>
    <property type="match status" value="1"/>
</dbReference>
<comment type="caution">
    <text evidence="2">The sequence shown here is derived from an EMBL/GenBank/DDBJ whole genome shotgun (WGS) entry which is preliminary data.</text>
</comment>
<dbReference type="OrthoDB" id="4868427at2"/>
<keyword evidence="1" id="KW-1133">Transmembrane helix</keyword>
<protein>
    <submittedName>
        <fullName evidence="2">Uncharacterized protein</fullName>
    </submittedName>
</protein>
<organism evidence="2 3">
    <name type="scientific">Humibacillus xanthopallidus</name>
    <dbReference type="NCBI Taxonomy" id="412689"/>
    <lineage>
        <taxon>Bacteria</taxon>
        <taxon>Bacillati</taxon>
        <taxon>Actinomycetota</taxon>
        <taxon>Actinomycetes</taxon>
        <taxon>Micrococcales</taxon>
        <taxon>Intrasporangiaceae</taxon>
        <taxon>Humibacillus</taxon>
    </lineage>
</organism>
<dbReference type="InterPro" id="IPR045713">
    <property type="entry name" value="DUF6069"/>
</dbReference>
<keyword evidence="1" id="KW-0812">Transmembrane</keyword>
<evidence type="ECO:0000313" key="3">
    <source>
        <dbReference type="Proteomes" id="UP000320085"/>
    </source>
</evidence>
<name>A0A543PUJ8_9MICO</name>
<dbReference type="AlphaFoldDB" id="A0A543PUJ8"/>
<feature type="transmembrane region" description="Helical" evidence="1">
    <location>
        <begin position="96"/>
        <end position="114"/>
    </location>
</feature>
<evidence type="ECO:0000256" key="1">
    <source>
        <dbReference type="SAM" id="Phobius"/>
    </source>
</evidence>
<feature type="transmembrane region" description="Helical" evidence="1">
    <location>
        <begin position="21"/>
        <end position="46"/>
    </location>
</feature>
<gene>
    <name evidence="2" type="ORF">FHX52_0858</name>
</gene>
<proteinExistence type="predicted"/>